<sequence>MNRTALLLSTLLLGGLLTAPPAFAAASTETGAAAVTTAATRVKANPARHSGECPVTVGFSAVLVARGAGTVRYRWVRGDGSKSAYKSVRTRGVRKITVKDRQTFDRTTSGWQAVQILGKKGLSAKARFRVDCAGAPQVWDAARPLPAAQDEPLVTAAAVEAAPPVYSGACPTTVRFTATVQVSRMPARVDYRWIDSATGEGPRESLYFAAGGPRLRQVTLPLSVGSSASGWKAVDLLTPGGHDSGRATYRVTCGDAPRPTPTPTPTPTTTPPPAQKPELEIVSLDPGDYAGDCAEPVEYHALGRVRLPAGPEQQVTYWWTQKSAEWKGQLTFPASTQPRSQDVSATWTFGPKDAGSQQLTLTAQGAAAPATRSFAFTCQKQPDEPTVSIRYLTTPQYKGECAAGHNSRSFAAVSADAEVEMEYRFIVDGVAELPQKIRLRPGAPEQLEILRYDTPASSGSGKVRFEVLSHNRPVLEAPYTWTCVPRDTSDVVRITGVQTWSYVGDCVLRPSVAVHAWVTGTEGTRVDHRSLRDGGSPQSGTITLRKGGVTAIGADWSWGDKPSGTLTFEVLSQHRPSLALPYSATCKK</sequence>
<gene>
    <name evidence="3" type="ORF">ACFFV7_42800</name>
</gene>
<keyword evidence="4" id="KW-1185">Reference proteome</keyword>
<reference evidence="3 4" key="1">
    <citation type="submission" date="2024-09" db="EMBL/GenBank/DDBJ databases">
        <authorList>
            <person name="Sun Q."/>
            <person name="Mori K."/>
        </authorList>
    </citation>
    <scope>NUCLEOTIDE SEQUENCE [LARGE SCALE GENOMIC DNA]</scope>
    <source>
        <strain evidence="3 4">CCM 3426</strain>
    </source>
</reference>
<feature type="compositionally biased region" description="Pro residues" evidence="1">
    <location>
        <begin position="258"/>
        <end position="275"/>
    </location>
</feature>
<comment type="caution">
    <text evidence="3">The sequence shown here is derived from an EMBL/GenBank/DDBJ whole genome shotgun (WGS) entry which is preliminary data.</text>
</comment>
<proteinExistence type="predicted"/>
<feature type="region of interest" description="Disordered" evidence="1">
    <location>
        <begin position="252"/>
        <end position="277"/>
    </location>
</feature>
<keyword evidence="2" id="KW-0732">Signal</keyword>
<dbReference type="RefSeq" id="WP_189648613.1">
    <property type="nucleotide sequence ID" value="NZ_BMRC01000007.1"/>
</dbReference>
<feature type="chain" id="PRO_5046908976" description="Ig-like domain-containing protein" evidence="2">
    <location>
        <begin position="25"/>
        <end position="588"/>
    </location>
</feature>
<organism evidence="3 4">
    <name type="scientific">Nonomuraea spiralis</name>
    <dbReference type="NCBI Taxonomy" id="46182"/>
    <lineage>
        <taxon>Bacteria</taxon>
        <taxon>Bacillati</taxon>
        <taxon>Actinomycetota</taxon>
        <taxon>Actinomycetes</taxon>
        <taxon>Streptosporangiales</taxon>
        <taxon>Streptosporangiaceae</taxon>
        <taxon>Nonomuraea</taxon>
    </lineage>
</organism>
<dbReference type="Proteomes" id="UP001589647">
    <property type="component" value="Unassembled WGS sequence"/>
</dbReference>
<feature type="signal peptide" evidence="2">
    <location>
        <begin position="1"/>
        <end position="24"/>
    </location>
</feature>
<evidence type="ECO:0000256" key="1">
    <source>
        <dbReference type="SAM" id="MobiDB-lite"/>
    </source>
</evidence>
<evidence type="ECO:0000256" key="2">
    <source>
        <dbReference type="SAM" id="SignalP"/>
    </source>
</evidence>
<dbReference type="EMBL" id="JBHMEI010000067">
    <property type="protein sequence ID" value="MFB9207972.1"/>
    <property type="molecule type" value="Genomic_DNA"/>
</dbReference>
<protein>
    <recommendedName>
        <fullName evidence="5">Ig-like domain-containing protein</fullName>
    </recommendedName>
</protein>
<name>A0ABV5ITW6_9ACTN</name>
<evidence type="ECO:0000313" key="3">
    <source>
        <dbReference type="EMBL" id="MFB9207972.1"/>
    </source>
</evidence>
<evidence type="ECO:0008006" key="5">
    <source>
        <dbReference type="Google" id="ProtNLM"/>
    </source>
</evidence>
<evidence type="ECO:0000313" key="4">
    <source>
        <dbReference type="Proteomes" id="UP001589647"/>
    </source>
</evidence>
<accession>A0ABV5ITW6</accession>